<reference evidence="1" key="1">
    <citation type="journal article" date="2022" name="bioRxiv">
        <title>Sequencing and chromosome-scale assembly of the giantPleurodeles waltlgenome.</title>
        <authorList>
            <person name="Brown T."/>
            <person name="Elewa A."/>
            <person name="Iarovenko S."/>
            <person name="Subramanian E."/>
            <person name="Araus A.J."/>
            <person name="Petzold A."/>
            <person name="Susuki M."/>
            <person name="Suzuki K.-i.T."/>
            <person name="Hayashi T."/>
            <person name="Toyoda A."/>
            <person name="Oliveira C."/>
            <person name="Osipova E."/>
            <person name="Leigh N.D."/>
            <person name="Simon A."/>
            <person name="Yun M.H."/>
        </authorList>
    </citation>
    <scope>NUCLEOTIDE SEQUENCE</scope>
    <source>
        <strain evidence="1">20211129_DDA</strain>
        <tissue evidence="1">Liver</tissue>
    </source>
</reference>
<evidence type="ECO:0000313" key="2">
    <source>
        <dbReference type="Proteomes" id="UP001066276"/>
    </source>
</evidence>
<name>A0AAV7QD85_PLEWA</name>
<gene>
    <name evidence="1" type="ORF">NDU88_002630</name>
</gene>
<dbReference type="AlphaFoldDB" id="A0AAV7QD85"/>
<sequence length="143" mass="16187">MQLGPAGPERTQGAWERLAAAPESRAVARGSSGRGLQQCTAVPYAEAILQKVRNLQQIQFRGYSLQLYQDLSVLTLQRRREFKPITDHLRAASTSYTWGHPFRLVFCWDNQMRQVKTLQEARRVLGLEETEQRTGCPWGGGPC</sequence>
<organism evidence="1 2">
    <name type="scientific">Pleurodeles waltl</name>
    <name type="common">Iberian ribbed newt</name>
    <dbReference type="NCBI Taxonomy" id="8319"/>
    <lineage>
        <taxon>Eukaryota</taxon>
        <taxon>Metazoa</taxon>
        <taxon>Chordata</taxon>
        <taxon>Craniata</taxon>
        <taxon>Vertebrata</taxon>
        <taxon>Euteleostomi</taxon>
        <taxon>Amphibia</taxon>
        <taxon>Batrachia</taxon>
        <taxon>Caudata</taxon>
        <taxon>Salamandroidea</taxon>
        <taxon>Salamandridae</taxon>
        <taxon>Pleurodelinae</taxon>
        <taxon>Pleurodeles</taxon>
    </lineage>
</organism>
<comment type="caution">
    <text evidence="1">The sequence shown here is derived from an EMBL/GenBank/DDBJ whole genome shotgun (WGS) entry which is preliminary data.</text>
</comment>
<proteinExistence type="predicted"/>
<dbReference type="Gene3D" id="3.30.250.20">
    <property type="entry name" value="L1 transposable element, C-terminal domain"/>
    <property type="match status" value="1"/>
</dbReference>
<keyword evidence="2" id="KW-1185">Reference proteome</keyword>
<protein>
    <submittedName>
        <fullName evidence="1">Uncharacterized protein</fullName>
    </submittedName>
</protein>
<dbReference type="InterPro" id="IPR042566">
    <property type="entry name" value="L1_C"/>
</dbReference>
<evidence type="ECO:0000313" key="1">
    <source>
        <dbReference type="EMBL" id="KAJ1136213.1"/>
    </source>
</evidence>
<dbReference type="Proteomes" id="UP001066276">
    <property type="component" value="Chromosome 6"/>
</dbReference>
<accession>A0AAV7QD85</accession>
<dbReference type="EMBL" id="JANPWB010000010">
    <property type="protein sequence ID" value="KAJ1136213.1"/>
    <property type="molecule type" value="Genomic_DNA"/>
</dbReference>